<comment type="cofactor">
    <cofactor evidence="6">
        <name>FMN</name>
        <dbReference type="ChEBI" id="CHEBI:58210"/>
    </cofactor>
    <text evidence="6">Binds 1 FMN per subunit.</text>
</comment>
<dbReference type="SUPFAM" id="SSF52218">
    <property type="entry name" value="Flavoproteins"/>
    <property type="match status" value="1"/>
</dbReference>
<comment type="similarity">
    <text evidence="6">Belongs to the azoreductase type 1 family.</text>
</comment>
<dbReference type="OrthoDB" id="9787136at2"/>
<dbReference type="Proteomes" id="UP000196655">
    <property type="component" value="Unassembled WGS sequence"/>
</dbReference>
<dbReference type="GO" id="GO:0016655">
    <property type="term" value="F:oxidoreductase activity, acting on NAD(P)H, quinone or similar compound as acceptor"/>
    <property type="evidence" value="ECO:0007669"/>
    <property type="project" value="InterPro"/>
</dbReference>
<comment type="catalytic activity">
    <reaction evidence="5">
        <text>N,N-dimethyl-1,4-phenylenediamine + anthranilate + 2 NAD(+) = 2-(4-dimethylaminophenyl)diazenylbenzoate + 2 NADH + 2 H(+)</text>
        <dbReference type="Rhea" id="RHEA:55872"/>
        <dbReference type="ChEBI" id="CHEBI:15378"/>
        <dbReference type="ChEBI" id="CHEBI:15783"/>
        <dbReference type="ChEBI" id="CHEBI:16567"/>
        <dbReference type="ChEBI" id="CHEBI:57540"/>
        <dbReference type="ChEBI" id="CHEBI:57945"/>
        <dbReference type="ChEBI" id="CHEBI:71579"/>
        <dbReference type="EC" id="1.7.1.17"/>
    </reaction>
    <physiologicalReaction direction="right-to-left" evidence="5">
        <dbReference type="Rhea" id="RHEA:55874"/>
    </physiologicalReaction>
</comment>
<evidence type="ECO:0000259" key="7">
    <source>
        <dbReference type="Pfam" id="PF02525"/>
    </source>
</evidence>
<keyword evidence="9" id="KW-1185">Reference proteome</keyword>
<keyword evidence="1 6" id="KW-0285">Flavoprotein</keyword>
<dbReference type="AlphaFoldDB" id="A0A211ZR66"/>
<evidence type="ECO:0000256" key="4">
    <source>
        <dbReference type="ARBA" id="ARBA00023027"/>
    </source>
</evidence>
<feature type="binding site" evidence="6">
    <location>
        <begin position="96"/>
        <end position="99"/>
    </location>
    <ligand>
        <name>FMN</name>
        <dbReference type="ChEBI" id="CHEBI:58210"/>
    </ligand>
</feature>
<keyword evidence="2 6" id="KW-0288">FMN</keyword>
<dbReference type="EC" id="1.6.5.-" evidence="6"/>
<dbReference type="InterPro" id="IPR003680">
    <property type="entry name" value="Flavodoxin_fold"/>
</dbReference>
<evidence type="ECO:0000313" key="9">
    <source>
        <dbReference type="Proteomes" id="UP000196655"/>
    </source>
</evidence>
<dbReference type="InterPro" id="IPR023048">
    <property type="entry name" value="NADH:quinone_OxRdtase_FMN_depd"/>
</dbReference>
<feature type="binding site" evidence="6">
    <location>
        <begin position="15"/>
        <end position="17"/>
    </location>
    <ligand>
        <name>FMN</name>
        <dbReference type="ChEBI" id="CHEBI:58210"/>
    </ligand>
</feature>
<proteinExistence type="inferred from homology"/>
<feature type="domain" description="Flavodoxin-like fold" evidence="7">
    <location>
        <begin position="1"/>
        <end position="199"/>
    </location>
</feature>
<dbReference type="PANTHER" id="PTHR43741:SF4">
    <property type="entry name" value="FMN-DEPENDENT NADH:QUINONE OXIDOREDUCTASE"/>
    <property type="match status" value="1"/>
</dbReference>
<accession>A0A211ZR66</accession>
<evidence type="ECO:0000256" key="3">
    <source>
        <dbReference type="ARBA" id="ARBA00023002"/>
    </source>
</evidence>
<organism evidence="8 9">
    <name type="scientific">Inquilinus limosus</name>
    <dbReference type="NCBI Taxonomy" id="171674"/>
    <lineage>
        <taxon>Bacteria</taxon>
        <taxon>Pseudomonadati</taxon>
        <taxon>Pseudomonadota</taxon>
        <taxon>Alphaproteobacteria</taxon>
        <taxon>Rhodospirillales</taxon>
        <taxon>Rhodospirillaceae</taxon>
        <taxon>Inquilinus</taxon>
    </lineage>
</organism>
<evidence type="ECO:0000256" key="5">
    <source>
        <dbReference type="ARBA" id="ARBA00048542"/>
    </source>
</evidence>
<dbReference type="RefSeq" id="WP_088150339.1">
    <property type="nucleotide sequence ID" value="NZ_NHON01000010.1"/>
</dbReference>
<dbReference type="GO" id="GO:0009055">
    <property type="term" value="F:electron transfer activity"/>
    <property type="evidence" value="ECO:0007669"/>
    <property type="project" value="UniProtKB-UniRule"/>
</dbReference>
<dbReference type="EMBL" id="NHON01000010">
    <property type="protein sequence ID" value="OWJ67771.1"/>
    <property type="molecule type" value="Genomic_DNA"/>
</dbReference>
<dbReference type="Gene3D" id="3.40.50.360">
    <property type="match status" value="1"/>
</dbReference>
<dbReference type="GO" id="GO:0016652">
    <property type="term" value="F:oxidoreductase activity, acting on NAD(P)H as acceptor"/>
    <property type="evidence" value="ECO:0007669"/>
    <property type="project" value="UniProtKB-UniRule"/>
</dbReference>
<comment type="catalytic activity">
    <reaction evidence="6">
        <text>2 a quinone + NADH + H(+) = 2 a 1,4-benzosemiquinone + NAD(+)</text>
        <dbReference type="Rhea" id="RHEA:65952"/>
        <dbReference type="ChEBI" id="CHEBI:15378"/>
        <dbReference type="ChEBI" id="CHEBI:57540"/>
        <dbReference type="ChEBI" id="CHEBI:57945"/>
        <dbReference type="ChEBI" id="CHEBI:132124"/>
        <dbReference type="ChEBI" id="CHEBI:134225"/>
    </reaction>
</comment>
<protein>
    <recommendedName>
        <fullName evidence="6">FMN dependent NADH:quinone oxidoreductase</fullName>
        <ecNumber evidence="6">1.6.5.-</ecNumber>
    </recommendedName>
    <alternativeName>
        <fullName evidence="6">Azo-dye reductase</fullName>
    </alternativeName>
    <alternativeName>
        <fullName evidence="6">FMN-dependent NADH-azo compound oxidoreductase</fullName>
    </alternativeName>
    <alternativeName>
        <fullName evidence="6">FMN-dependent NADH-azoreductase</fullName>
        <ecNumber evidence="6">1.7.1.17</ecNumber>
    </alternativeName>
</protein>
<comment type="function">
    <text evidence="6">Also exhibits azoreductase activity. Catalyzes the reductive cleavage of the azo bond in aromatic azo compounds to the corresponding amines.</text>
</comment>
<dbReference type="Pfam" id="PF02525">
    <property type="entry name" value="Flavodoxin_2"/>
    <property type="match status" value="1"/>
</dbReference>
<comment type="subunit">
    <text evidence="6">Homodimer.</text>
</comment>
<name>A0A211ZR66_9PROT</name>
<dbReference type="HAMAP" id="MF_01216">
    <property type="entry name" value="Azoreductase_type1"/>
    <property type="match status" value="1"/>
</dbReference>
<evidence type="ECO:0000256" key="6">
    <source>
        <dbReference type="HAMAP-Rule" id="MF_01216"/>
    </source>
</evidence>
<keyword evidence="3 6" id="KW-0560">Oxidoreductase</keyword>
<dbReference type="PANTHER" id="PTHR43741">
    <property type="entry name" value="FMN-DEPENDENT NADH-AZOREDUCTASE 1"/>
    <property type="match status" value="1"/>
</dbReference>
<evidence type="ECO:0000256" key="2">
    <source>
        <dbReference type="ARBA" id="ARBA00022643"/>
    </source>
</evidence>
<dbReference type="InterPro" id="IPR029039">
    <property type="entry name" value="Flavoprotein-like_sf"/>
</dbReference>
<feature type="binding site" evidence="6">
    <location>
        <position position="9"/>
    </location>
    <ligand>
        <name>FMN</name>
        <dbReference type="ChEBI" id="CHEBI:58210"/>
    </ligand>
</feature>
<dbReference type="GO" id="GO:0010181">
    <property type="term" value="F:FMN binding"/>
    <property type="evidence" value="ECO:0007669"/>
    <property type="project" value="UniProtKB-UniRule"/>
</dbReference>
<dbReference type="InterPro" id="IPR050104">
    <property type="entry name" value="FMN-dep_NADH:Q_OxRdtase_AzoR1"/>
</dbReference>
<reference evidence="9" key="1">
    <citation type="submission" date="2017-05" db="EMBL/GenBank/DDBJ databases">
        <authorList>
            <person name="Macchi M."/>
            <person name="Festa S."/>
            <person name="Coppotelli B.M."/>
            <person name="Morelli I.S."/>
        </authorList>
    </citation>
    <scope>NUCLEOTIDE SEQUENCE [LARGE SCALE GENOMIC DNA]</scope>
    <source>
        <strain evidence="9">I</strain>
    </source>
</reference>
<keyword evidence="4 6" id="KW-0520">NAD</keyword>
<feature type="binding site" evidence="6">
    <location>
        <begin position="140"/>
        <end position="143"/>
    </location>
    <ligand>
        <name>FMN</name>
        <dbReference type="ChEBI" id="CHEBI:58210"/>
    </ligand>
</feature>
<sequence length="207" mass="22469">MKILQIDSSPLGDASVSRQLTRATVEAWRARHPQAEIVHRDLVADAPEHLTAERLAVIKFGKDAELTPAQAEERALIDSIVEEFLSADVVVIGAPMYNFTVPTQLKAWIDRLLQAGRTFRYTETGPVGLAGDRKVIVVSSRGGIYTAGLEAMDHQEAYLRTALGFIGVTEIEFVRAEGLGYGPEHRDRAVAEAHQQAKASPGLAVAA</sequence>
<evidence type="ECO:0000313" key="8">
    <source>
        <dbReference type="EMBL" id="OWJ67771.1"/>
    </source>
</evidence>
<dbReference type="EC" id="1.7.1.17" evidence="6"/>
<evidence type="ECO:0000256" key="1">
    <source>
        <dbReference type="ARBA" id="ARBA00022630"/>
    </source>
</evidence>
<comment type="caution">
    <text evidence="8">The sequence shown here is derived from an EMBL/GenBank/DDBJ whole genome shotgun (WGS) entry which is preliminary data.</text>
</comment>
<gene>
    <name evidence="6" type="primary">azoR</name>
    <name evidence="8" type="ORF">BWR60_07240</name>
</gene>
<comment type="function">
    <text evidence="6">Quinone reductase that provides resistance to thiol-specific stress caused by electrophilic quinones.</text>
</comment>